<dbReference type="EMBL" id="VCGU01000458">
    <property type="protein sequence ID" value="TRY63351.1"/>
    <property type="molecule type" value="Genomic_DNA"/>
</dbReference>
<dbReference type="GO" id="GO:0000428">
    <property type="term" value="C:DNA-directed RNA polymerase complex"/>
    <property type="evidence" value="ECO:0007669"/>
    <property type="project" value="UniProtKB-KW"/>
</dbReference>
<organism evidence="3 4">
    <name type="scientific">Tigriopus californicus</name>
    <name type="common">Marine copepod</name>
    <dbReference type="NCBI Taxonomy" id="6832"/>
    <lineage>
        <taxon>Eukaryota</taxon>
        <taxon>Metazoa</taxon>
        <taxon>Ecdysozoa</taxon>
        <taxon>Arthropoda</taxon>
        <taxon>Crustacea</taxon>
        <taxon>Multicrustacea</taxon>
        <taxon>Hexanauplia</taxon>
        <taxon>Copepoda</taxon>
        <taxon>Harpacticoida</taxon>
        <taxon>Harpacticidae</taxon>
        <taxon>Tigriopus</taxon>
    </lineage>
</organism>
<reference evidence="3 4" key="1">
    <citation type="journal article" date="2018" name="Nat. Ecol. Evol.">
        <title>Genomic signatures of mitonuclear coevolution across populations of Tigriopus californicus.</title>
        <authorList>
            <person name="Barreto F.S."/>
            <person name="Watson E.T."/>
            <person name="Lima T.G."/>
            <person name="Willett C.S."/>
            <person name="Edmands S."/>
            <person name="Li W."/>
            <person name="Burton R.S."/>
        </authorList>
    </citation>
    <scope>NUCLEOTIDE SEQUENCE [LARGE SCALE GENOMIC DNA]</scope>
    <source>
        <strain evidence="3 4">San Diego</strain>
    </source>
</reference>
<dbReference type="SUPFAM" id="SSF55257">
    <property type="entry name" value="RBP11-like subunits of RNA polymerase"/>
    <property type="match status" value="1"/>
</dbReference>
<dbReference type="InterPro" id="IPR036603">
    <property type="entry name" value="RBP11-like"/>
</dbReference>
<evidence type="ECO:0000313" key="4">
    <source>
        <dbReference type="Proteomes" id="UP000318571"/>
    </source>
</evidence>
<evidence type="ECO:0000256" key="2">
    <source>
        <dbReference type="ARBA" id="ARBA00023163"/>
    </source>
</evidence>
<protein>
    <submittedName>
        <fullName evidence="3">Uncharacterized protein</fullName>
    </submittedName>
</protein>
<keyword evidence="1" id="KW-0240">DNA-directed RNA polymerase</keyword>
<keyword evidence="4" id="KW-1185">Reference proteome</keyword>
<dbReference type="Gene3D" id="3.30.1360.10">
    <property type="entry name" value="RNA polymerase, RBP11-like subunit"/>
    <property type="match status" value="1"/>
</dbReference>
<dbReference type="Proteomes" id="UP000318571">
    <property type="component" value="Chromosome 10"/>
</dbReference>
<keyword evidence="2" id="KW-0804">Transcription</keyword>
<sequence>MNHMFSCSSMEFLVPNQMFLRIQTVDDVPAQDVLKKGLQDLKIICGMTRQTFNQEMKKFEAKSQR</sequence>
<proteinExistence type="predicted"/>
<dbReference type="GO" id="GO:0046983">
    <property type="term" value="F:protein dimerization activity"/>
    <property type="evidence" value="ECO:0007669"/>
    <property type="project" value="InterPro"/>
</dbReference>
<dbReference type="GO" id="GO:0006351">
    <property type="term" value="P:DNA-templated transcription"/>
    <property type="evidence" value="ECO:0007669"/>
    <property type="project" value="InterPro"/>
</dbReference>
<accession>A0A553ND30</accession>
<comment type="caution">
    <text evidence="3">The sequence shown here is derived from an EMBL/GenBank/DDBJ whole genome shotgun (WGS) entry which is preliminary data.</text>
</comment>
<gene>
    <name evidence="3" type="ORF">TCAL_16628</name>
</gene>
<dbReference type="AlphaFoldDB" id="A0A553ND30"/>
<evidence type="ECO:0000256" key="1">
    <source>
        <dbReference type="ARBA" id="ARBA00022478"/>
    </source>
</evidence>
<evidence type="ECO:0000313" key="3">
    <source>
        <dbReference type="EMBL" id="TRY63351.1"/>
    </source>
</evidence>
<name>A0A553ND30_TIGCA</name>